<gene>
    <name evidence="2" type="primary">LOC142165760</name>
</gene>
<name>A0AC58S5G7_TOBAC</name>
<evidence type="ECO:0000313" key="1">
    <source>
        <dbReference type="Proteomes" id="UP000790787"/>
    </source>
</evidence>
<sequence>MVVNEHMDSSRVNMQTEILSSSNVTPQDHSSNFGIICIQSEDKVPDLNIALGDEGQLNLEGEDDDNDDDADDEDANECKVIYTVEFQKRGLPDAHILLFLHEHDKYPTAADIDRIIFAEIPDELADPVYYKAVHNFMMHGPCGSTRKSSPCMQNGRCTKHFPKRFVESTTIDEEGYPVYRRRDNGRNIKKDGIDLDSRPSVKESIFLSWFETNKTLPEARELTYAEFTLKFVWMKQFKSWEKRKTSVFFIGRIFFVPPGTGELYYLRLLLNVIKGPKSYDDLKRINNHNHLTFRDACYALGFLDDDKEYVDAIKEAINWGMSSYLRQLFAMLLLSNSTSRPEYIWQSTWKLLSEDILHEERVFLTNLEADLIDDELKKRRLQKLKKVLKNCGRSFHDFPIMPRPLYNEEEVDHSNRLIHDELHYNHYSLLEEHQQLLINLTVEQKSVYDKIMRVVNEAKGRFFFLYGYGETRRTFIWKTLSSCIRSRGDIVLTIASSGIASLLLSGGRTAHLRFVIPLNPTEDSTCNIKQGSPPANLITKTKLIIWDEEPMIHRYYFEDLDQTFRDILRFKDISMLINLLEVKQLFLVATSDKFCLTLQKDLVIGDGSIGSYIDGIENVQIPDDLLINNYDDLILAIVESTYLDFFNHSSDIDYFQQRAILAPTLNMIPAKRTGEDNGSSVVEVDDDVAQLSSNKIKRVINKRKNP</sequence>
<reference evidence="2" key="2">
    <citation type="submission" date="2025-08" db="UniProtKB">
        <authorList>
            <consortium name="RefSeq"/>
        </authorList>
    </citation>
    <scope>IDENTIFICATION</scope>
    <source>
        <tissue evidence="2">Leaf</tissue>
    </source>
</reference>
<reference evidence="1" key="1">
    <citation type="journal article" date="2014" name="Nat. Commun.">
        <title>The tobacco genome sequence and its comparison with those of tomato and potato.</title>
        <authorList>
            <person name="Sierro N."/>
            <person name="Battey J.N."/>
            <person name="Ouadi S."/>
            <person name="Bakaher N."/>
            <person name="Bovet L."/>
            <person name="Willig A."/>
            <person name="Goepfert S."/>
            <person name="Peitsch M.C."/>
            <person name="Ivanov N.V."/>
        </authorList>
    </citation>
    <scope>NUCLEOTIDE SEQUENCE [LARGE SCALE GENOMIC DNA]</scope>
</reference>
<protein>
    <submittedName>
        <fullName evidence="2">Uncharacterized protein LOC142165760</fullName>
    </submittedName>
</protein>
<organism evidence="1 2">
    <name type="scientific">Nicotiana tabacum</name>
    <name type="common">Common tobacco</name>
    <dbReference type="NCBI Taxonomy" id="4097"/>
    <lineage>
        <taxon>Eukaryota</taxon>
        <taxon>Viridiplantae</taxon>
        <taxon>Streptophyta</taxon>
        <taxon>Embryophyta</taxon>
        <taxon>Tracheophyta</taxon>
        <taxon>Spermatophyta</taxon>
        <taxon>Magnoliopsida</taxon>
        <taxon>eudicotyledons</taxon>
        <taxon>Gunneridae</taxon>
        <taxon>Pentapetalae</taxon>
        <taxon>asterids</taxon>
        <taxon>lamiids</taxon>
        <taxon>Solanales</taxon>
        <taxon>Solanaceae</taxon>
        <taxon>Nicotianoideae</taxon>
        <taxon>Nicotianeae</taxon>
        <taxon>Nicotiana</taxon>
    </lineage>
</organism>
<keyword evidence="1" id="KW-1185">Reference proteome</keyword>
<evidence type="ECO:0000313" key="2">
    <source>
        <dbReference type="RefSeq" id="XP_075080233.1"/>
    </source>
</evidence>
<accession>A0AC58S5G7</accession>
<proteinExistence type="predicted"/>
<dbReference type="RefSeq" id="XP_075080233.1">
    <property type="nucleotide sequence ID" value="XM_075224132.1"/>
</dbReference>
<dbReference type="Proteomes" id="UP000790787">
    <property type="component" value="Chromosome 11"/>
</dbReference>